<organism evidence="2 3">
    <name type="scientific">Paramecium tetraurelia</name>
    <dbReference type="NCBI Taxonomy" id="5888"/>
    <lineage>
        <taxon>Eukaryota</taxon>
        <taxon>Sar</taxon>
        <taxon>Alveolata</taxon>
        <taxon>Ciliophora</taxon>
        <taxon>Intramacronucleata</taxon>
        <taxon>Oligohymenophorea</taxon>
        <taxon>Peniculida</taxon>
        <taxon>Parameciidae</taxon>
        <taxon>Paramecium</taxon>
    </lineage>
</organism>
<name>A0DNT5_PARTE</name>
<reference evidence="2 3" key="1">
    <citation type="journal article" date="2006" name="Nature">
        <title>Global trends of whole-genome duplications revealed by the ciliate Paramecium tetraurelia.</title>
        <authorList>
            <consortium name="Genoscope"/>
            <person name="Aury J.-M."/>
            <person name="Jaillon O."/>
            <person name="Duret L."/>
            <person name="Noel B."/>
            <person name="Jubin C."/>
            <person name="Porcel B.M."/>
            <person name="Segurens B."/>
            <person name="Daubin V."/>
            <person name="Anthouard V."/>
            <person name="Aiach N."/>
            <person name="Arnaiz O."/>
            <person name="Billaut A."/>
            <person name="Beisson J."/>
            <person name="Blanc I."/>
            <person name="Bouhouche K."/>
            <person name="Camara F."/>
            <person name="Duharcourt S."/>
            <person name="Guigo R."/>
            <person name="Gogendeau D."/>
            <person name="Katinka M."/>
            <person name="Keller A.-M."/>
            <person name="Kissmehl R."/>
            <person name="Klotz C."/>
            <person name="Koll F."/>
            <person name="Le Moue A."/>
            <person name="Lepere C."/>
            <person name="Malinsky S."/>
            <person name="Nowacki M."/>
            <person name="Nowak J.K."/>
            <person name="Plattner H."/>
            <person name="Poulain J."/>
            <person name="Ruiz F."/>
            <person name="Serrano V."/>
            <person name="Zagulski M."/>
            <person name="Dessen P."/>
            <person name="Betermier M."/>
            <person name="Weissenbach J."/>
            <person name="Scarpelli C."/>
            <person name="Schachter V."/>
            <person name="Sperling L."/>
            <person name="Meyer E."/>
            <person name="Cohen J."/>
            <person name="Wincker P."/>
        </authorList>
    </citation>
    <scope>NUCLEOTIDE SEQUENCE [LARGE SCALE GENOMIC DNA]</scope>
    <source>
        <strain evidence="2 3">Stock d4-2</strain>
    </source>
</reference>
<evidence type="ECO:0000313" key="3">
    <source>
        <dbReference type="Proteomes" id="UP000000600"/>
    </source>
</evidence>
<evidence type="ECO:0000256" key="1">
    <source>
        <dbReference type="SAM" id="Phobius"/>
    </source>
</evidence>
<evidence type="ECO:0008006" key="4">
    <source>
        <dbReference type="Google" id="ProtNLM"/>
    </source>
</evidence>
<dbReference type="Proteomes" id="UP000000600">
    <property type="component" value="Unassembled WGS sequence"/>
</dbReference>
<dbReference type="HOGENOM" id="CLU_1158294_0_0_1"/>
<protein>
    <recommendedName>
        <fullName evidence="4">Transmembrane protein</fullName>
    </recommendedName>
</protein>
<keyword evidence="1" id="KW-0472">Membrane</keyword>
<dbReference type="AlphaFoldDB" id="A0DNT5"/>
<sequence length="240" mass="29421">MTYQQQLKNYYYLIIFYFKFSFIQSTYFFDLIQHCLNHYFIFNAYQILFSQPKFNPSTKNHQEQMYFSQPFLYPNCQYFYLCTISIQSLSFFFLVIRITNYFLLQVNVLIQLLRNHYQLNSVHILIISNNNFLSPSNYPSFQYICMGLQIINIDYQYQKLSRFRNKFQLNFFQRVVLALSQKQCIPLLKLFTHYNQELNNIEQLNQTEQFFCMAQLKQMRWITFKTKNIQIQINNIIQQI</sequence>
<keyword evidence="1" id="KW-0812">Transmembrane</keyword>
<dbReference type="EMBL" id="CT868518">
    <property type="protein sequence ID" value="CAK84702.1"/>
    <property type="molecule type" value="Genomic_DNA"/>
</dbReference>
<proteinExistence type="predicted"/>
<dbReference type="KEGG" id="ptm:GSPATT00018898001"/>
<dbReference type="GeneID" id="5037884"/>
<dbReference type="RefSeq" id="XP_001452099.1">
    <property type="nucleotide sequence ID" value="XM_001452062.1"/>
</dbReference>
<dbReference type="InParanoid" id="A0DNT5"/>
<accession>A0DNT5</accession>
<keyword evidence="1" id="KW-1133">Transmembrane helix</keyword>
<feature type="transmembrane region" description="Helical" evidence="1">
    <location>
        <begin position="78"/>
        <end position="104"/>
    </location>
</feature>
<gene>
    <name evidence="2" type="ORF">GSPATT00018898001</name>
</gene>
<feature type="transmembrane region" description="Helical" evidence="1">
    <location>
        <begin position="9"/>
        <end position="29"/>
    </location>
</feature>
<evidence type="ECO:0000313" key="2">
    <source>
        <dbReference type="EMBL" id="CAK84702.1"/>
    </source>
</evidence>
<keyword evidence="3" id="KW-1185">Reference proteome</keyword>